<gene>
    <name evidence="2" type="ORF">T01_15498</name>
</gene>
<dbReference type="Proteomes" id="UP000054776">
    <property type="component" value="Unassembled WGS sequence"/>
</dbReference>
<organism evidence="2 3">
    <name type="scientific">Trichinella spiralis</name>
    <name type="common">Trichina worm</name>
    <dbReference type="NCBI Taxonomy" id="6334"/>
    <lineage>
        <taxon>Eukaryota</taxon>
        <taxon>Metazoa</taxon>
        <taxon>Ecdysozoa</taxon>
        <taxon>Nematoda</taxon>
        <taxon>Enoplea</taxon>
        <taxon>Dorylaimia</taxon>
        <taxon>Trichinellida</taxon>
        <taxon>Trichinellidae</taxon>
        <taxon>Trichinella</taxon>
    </lineage>
</organism>
<dbReference type="EMBL" id="JYDH01000116">
    <property type="protein sequence ID" value="KRY31506.1"/>
    <property type="molecule type" value="Genomic_DNA"/>
</dbReference>
<keyword evidence="3" id="KW-1185">Reference proteome</keyword>
<dbReference type="AlphaFoldDB" id="A0A0V1B3G6"/>
<evidence type="ECO:0000313" key="2">
    <source>
        <dbReference type="EMBL" id="KRY31506.1"/>
    </source>
</evidence>
<reference evidence="2 3" key="1">
    <citation type="submission" date="2015-01" db="EMBL/GenBank/DDBJ databases">
        <title>Evolution of Trichinella species and genotypes.</title>
        <authorList>
            <person name="Korhonen P.K."/>
            <person name="Edoardo P."/>
            <person name="Giuseppe L.R."/>
            <person name="Gasser R.B."/>
        </authorList>
    </citation>
    <scope>NUCLEOTIDE SEQUENCE [LARGE SCALE GENOMIC DNA]</scope>
    <source>
        <strain evidence="2">ISS3</strain>
    </source>
</reference>
<feature type="compositionally biased region" description="Basic and acidic residues" evidence="1">
    <location>
        <begin position="74"/>
        <end position="92"/>
    </location>
</feature>
<evidence type="ECO:0000256" key="1">
    <source>
        <dbReference type="SAM" id="MobiDB-lite"/>
    </source>
</evidence>
<name>A0A0V1B3G6_TRISP</name>
<proteinExistence type="predicted"/>
<dbReference type="OrthoDB" id="5927490at2759"/>
<feature type="non-terminal residue" evidence="2">
    <location>
        <position position="1"/>
    </location>
</feature>
<dbReference type="InParanoid" id="A0A0V1B3G6"/>
<feature type="non-terminal residue" evidence="2">
    <location>
        <position position="92"/>
    </location>
</feature>
<accession>A0A0V1B3G6</accession>
<sequence length="92" mass="10873">LICWHAPTRMQSNIKLPTYLVLMHQSVKACLLCYVNMGQKSQMHHHNDGIFHNIPNRFNEWSKENVKTRTTRSRTREEKSIRDIGHAEACFH</sequence>
<comment type="caution">
    <text evidence="2">The sequence shown here is derived from an EMBL/GenBank/DDBJ whole genome shotgun (WGS) entry which is preliminary data.</text>
</comment>
<feature type="region of interest" description="Disordered" evidence="1">
    <location>
        <begin position="65"/>
        <end position="92"/>
    </location>
</feature>
<protein>
    <submittedName>
        <fullName evidence="2">Uncharacterized protein</fullName>
    </submittedName>
</protein>
<evidence type="ECO:0000313" key="3">
    <source>
        <dbReference type="Proteomes" id="UP000054776"/>
    </source>
</evidence>